<protein>
    <submittedName>
        <fullName evidence="2">Uncharacterized protein</fullName>
    </submittedName>
</protein>
<keyword evidence="3" id="KW-1185">Reference proteome</keyword>
<gene>
    <name evidence="2" type="ORF">NDU88_001730</name>
</gene>
<name>A0AAV7M1B6_PLEWA</name>
<dbReference type="EMBL" id="JANPWB010000014">
    <property type="protein sequence ID" value="KAJ1096595.1"/>
    <property type="molecule type" value="Genomic_DNA"/>
</dbReference>
<feature type="region of interest" description="Disordered" evidence="1">
    <location>
        <begin position="123"/>
        <end position="147"/>
    </location>
</feature>
<evidence type="ECO:0000256" key="1">
    <source>
        <dbReference type="SAM" id="MobiDB-lite"/>
    </source>
</evidence>
<proteinExistence type="predicted"/>
<accession>A0AAV7M1B6</accession>
<comment type="caution">
    <text evidence="2">The sequence shown here is derived from an EMBL/GenBank/DDBJ whole genome shotgun (WGS) entry which is preliminary data.</text>
</comment>
<organism evidence="2 3">
    <name type="scientific">Pleurodeles waltl</name>
    <name type="common">Iberian ribbed newt</name>
    <dbReference type="NCBI Taxonomy" id="8319"/>
    <lineage>
        <taxon>Eukaryota</taxon>
        <taxon>Metazoa</taxon>
        <taxon>Chordata</taxon>
        <taxon>Craniata</taxon>
        <taxon>Vertebrata</taxon>
        <taxon>Euteleostomi</taxon>
        <taxon>Amphibia</taxon>
        <taxon>Batrachia</taxon>
        <taxon>Caudata</taxon>
        <taxon>Salamandroidea</taxon>
        <taxon>Salamandridae</taxon>
        <taxon>Pleurodelinae</taxon>
        <taxon>Pleurodeles</taxon>
    </lineage>
</organism>
<sequence>MIFRGRVQDGSRVGALFRSSAGGTCSRPDQAPKQAIRGGGSAAFVPWRPLSSAEGGGPELVRAVAGGAGCDGPLLKRWKDGGCIVTGPDHRAEVVSVATRSAGPTKLWAWTFPGGWQSRVGKRLGRQRRPVGPGQTLWGRAEKGPRQ</sequence>
<dbReference type="Proteomes" id="UP001066276">
    <property type="component" value="Chromosome 10"/>
</dbReference>
<evidence type="ECO:0000313" key="2">
    <source>
        <dbReference type="EMBL" id="KAJ1096595.1"/>
    </source>
</evidence>
<reference evidence="2" key="1">
    <citation type="journal article" date="2022" name="bioRxiv">
        <title>Sequencing and chromosome-scale assembly of the giantPleurodeles waltlgenome.</title>
        <authorList>
            <person name="Brown T."/>
            <person name="Elewa A."/>
            <person name="Iarovenko S."/>
            <person name="Subramanian E."/>
            <person name="Araus A.J."/>
            <person name="Petzold A."/>
            <person name="Susuki M."/>
            <person name="Suzuki K.-i.T."/>
            <person name="Hayashi T."/>
            <person name="Toyoda A."/>
            <person name="Oliveira C."/>
            <person name="Osipova E."/>
            <person name="Leigh N.D."/>
            <person name="Simon A."/>
            <person name="Yun M.H."/>
        </authorList>
    </citation>
    <scope>NUCLEOTIDE SEQUENCE</scope>
    <source>
        <strain evidence="2">20211129_DDA</strain>
        <tissue evidence="2">Liver</tissue>
    </source>
</reference>
<dbReference type="AlphaFoldDB" id="A0AAV7M1B6"/>
<evidence type="ECO:0000313" key="3">
    <source>
        <dbReference type="Proteomes" id="UP001066276"/>
    </source>
</evidence>